<accession>A0ABS7D9A4</accession>
<dbReference type="EMBL" id="JAHZIJ010000014">
    <property type="protein sequence ID" value="MBW7476524.1"/>
    <property type="molecule type" value="Genomic_DNA"/>
</dbReference>
<dbReference type="InterPro" id="IPR007325">
    <property type="entry name" value="KFase/CYL"/>
</dbReference>
<dbReference type="InterPro" id="IPR037175">
    <property type="entry name" value="KFase_sf"/>
</dbReference>
<dbReference type="Proteomes" id="UP000812277">
    <property type="component" value="Unassembled WGS sequence"/>
</dbReference>
<dbReference type="PANTHER" id="PTHR31118">
    <property type="entry name" value="CYCLASE-LIKE PROTEIN 2"/>
    <property type="match status" value="1"/>
</dbReference>
<dbReference type="Pfam" id="PF04199">
    <property type="entry name" value="Cyclase"/>
    <property type="match status" value="1"/>
</dbReference>
<gene>
    <name evidence="1" type="ORF">K0T92_17545</name>
</gene>
<evidence type="ECO:0000313" key="2">
    <source>
        <dbReference type="Proteomes" id="UP000812277"/>
    </source>
</evidence>
<sequence>MFKIYDISTTIESGMQVYKNKEEKKPVFRNMSNHDNGQAVYESRIDIDVHGGTHVDAPLHMLKDGDTIETIGLEQLVGHARVVDLTHCKEYITREDLEPLGLQRNDWVLFKTRSSFSEEFDFEFVFLREDGARYLTELGIRGVGTDALGIERAQPEYPTHRTLFRNNIIIVEGLRLKDVAAGTYFMVIAPLKLTGLDAAPARALLIGGM</sequence>
<protein>
    <submittedName>
        <fullName evidence="1">Cyclase family protein</fullName>
    </submittedName>
</protein>
<reference evidence="1 2" key="1">
    <citation type="submission" date="2021-07" db="EMBL/GenBank/DDBJ databases">
        <title>Paenibacillus radiodurans sp. nov., isolated from the southeastern edge of Tengger Desert.</title>
        <authorList>
            <person name="Zhang G."/>
        </authorList>
    </citation>
    <scope>NUCLEOTIDE SEQUENCE [LARGE SCALE GENOMIC DNA]</scope>
    <source>
        <strain evidence="1 2">DT7-4</strain>
    </source>
</reference>
<organism evidence="1 2">
    <name type="scientific">Paenibacillus oenotherae</name>
    <dbReference type="NCBI Taxonomy" id="1435645"/>
    <lineage>
        <taxon>Bacteria</taxon>
        <taxon>Bacillati</taxon>
        <taxon>Bacillota</taxon>
        <taxon>Bacilli</taxon>
        <taxon>Bacillales</taxon>
        <taxon>Paenibacillaceae</taxon>
        <taxon>Paenibacillus</taxon>
    </lineage>
</organism>
<evidence type="ECO:0000313" key="1">
    <source>
        <dbReference type="EMBL" id="MBW7476524.1"/>
    </source>
</evidence>
<name>A0ABS7D9A4_9BACL</name>
<dbReference type="RefSeq" id="WP_219873776.1">
    <property type="nucleotide sequence ID" value="NZ_JAHZIJ010000014.1"/>
</dbReference>
<dbReference type="SUPFAM" id="SSF102198">
    <property type="entry name" value="Putative cyclase"/>
    <property type="match status" value="1"/>
</dbReference>
<proteinExistence type="predicted"/>
<dbReference type="PANTHER" id="PTHR31118:SF12">
    <property type="entry name" value="CYCLASE-LIKE PROTEIN 2"/>
    <property type="match status" value="1"/>
</dbReference>
<dbReference type="Gene3D" id="3.50.30.50">
    <property type="entry name" value="Putative cyclase"/>
    <property type="match status" value="1"/>
</dbReference>
<comment type="caution">
    <text evidence="1">The sequence shown here is derived from an EMBL/GenBank/DDBJ whole genome shotgun (WGS) entry which is preliminary data.</text>
</comment>
<keyword evidence="2" id="KW-1185">Reference proteome</keyword>